<evidence type="ECO:0000256" key="1">
    <source>
        <dbReference type="ARBA" id="ARBA00006739"/>
    </source>
</evidence>
<dbReference type="Gene3D" id="3.90.550.10">
    <property type="entry name" value="Spore Coat Polysaccharide Biosynthesis Protein SpsA, Chain A"/>
    <property type="match status" value="1"/>
</dbReference>
<sequence length="294" mass="33310">MEYSVLMSVYAKEEPVYLDTAIQSMLDQTVRTDDFVIVCDGPLTAELDAVLERHLAQNPAVLHLVRLPQNIGTGAALNIGLTHCKNELIAKMDSDDISVLDRCERQLKEFAEDDRLTVVGGNILEFTEDPAKPVSRRLVPCDNEGIQKYARRRQPFNNMTVMYKRSAVLKVGGYKAMTRSEDYDLYVRILHEGYYCKNINDDLVFARIKENAADRRTSHATYRGFIKTRWSALRSGFSSPWDFLVACGAQTVVFLSPAFLQKLIYRKILHKPVGDSVETRILQQAEMEQHATGG</sequence>
<keyword evidence="6" id="KW-1185">Reference proteome</keyword>
<dbReference type="InterPro" id="IPR001173">
    <property type="entry name" value="Glyco_trans_2-like"/>
</dbReference>
<dbReference type="PANTHER" id="PTHR43685:SF5">
    <property type="entry name" value="GLYCOSYLTRANSFERASE EPSE-RELATED"/>
    <property type="match status" value="1"/>
</dbReference>
<evidence type="ECO:0000259" key="4">
    <source>
        <dbReference type="Pfam" id="PF00535"/>
    </source>
</evidence>
<comment type="caution">
    <text evidence="5">The sequence shown here is derived from an EMBL/GenBank/DDBJ whole genome shotgun (WGS) entry which is preliminary data.</text>
</comment>
<reference evidence="5" key="1">
    <citation type="submission" date="2021-10" db="EMBL/GenBank/DDBJ databases">
        <title>Anaerobic single-cell dispensing facilitates the cultivation of human gut bacteria.</title>
        <authorList>
            <person name="Afrizal A."/>
        </authorList>
    </citation>
    <scope>NUCLEOTIDE SEQUENCE</scope>
    <source>
        <strain evidence="5">CLA-AA-H272</strain>
    </source>
</reference>
<dbReference type="GO" id="GO:0016757">
    <property type="term" value="F:glycosyltransferase activity"/>
    <property type="evidence" value="ECO:0007669"/>
    <property type="project" value="UniProtKB-KW"/>
</dbReference>
<protein>
    <submittedName>
        <fullName evidence="5">Glycosyltransferase</fullName>
        <ecNumber evidence="5">2.4.-.-</ecNumber>
    </submittedName>
</protein>
<comment type="similarity">
    <text evidence="1">Belongs to the glycosyltransferase 2 family.</text>
</comment>
<keyword evidence="3 5" id="KW-0808">Transferase</keyword>
<evidence type="ECO:0000313" key="5">
    <source>
        <dbReference type="EMBL" id="MCC2130245.1"/>
    </source>
</evidence>
<accession>A0AAE3AHU1</accession>
<dbReference type="EC" id="2.4.-.-" evidence="5"/>
<evidence type="ECO:0000256" key="3">
    <source>
        <dbReference type="ARBA" id="ARBA00022679"/>
    </source>
</evidence>
<dbReference type="Proteomes" id="UP001199319">
    <property type="component" value="Unassembled WGS sequence"/>
</dbReference>
<dbReference type="SUPFAM" id="SSF53448">
    <property type="entry name" value="Nucleotide-diphospho-sugar transferases"/>
    <property type="match status" value="1"/>
</dbReference>
<name>A0AAE3AHU1_9FIRM</name>
<dbReference type="Pfam" id="PF00535">
    <property type="entry name" value="Glycos_transf_2"/>
    <property type="match status" value="1"/>
</dbReference>
<dbReference type="RefSeq" id="WP_302929461.1">
    <property type="nucleotide sequence ID" value="NZ_JAJEPW010000041.1"/>
</dbReference>
<feature type="domain" description="Glycosyltransferase 2-like" evidence="4">
    <location>
        <begin position="4"/>
        <end position="169"/>
    </location>
</feature>
<evidence type="ECO:0000256" key="2">
    <source>
        <dbReference type="ARBA" id="ARBA00022676"/>
    </source>
</evidence>
<dbReference type="AlphaFoldDB" id="A0AAE3AHU1"/>
<gene>
    <name evidence="5" type="ORF">LKD37_12115</name>
</gene>
<proteinExistence type="inferred from homology"/>
<evidence type="ECO:0000313" key="6">
    <source>
        <dbReference type="Proteomes" id="UP001199319"/>
    </source>
</evidence>
<dbReference type="EMBL" id="JAJEPW010000041">
    <property type="protein sequence ID" value="MCC2130245.1"/>
    <property type="molecule type" value="Genomic_DNA"/>
</dbReference>
<dbReference type="InterPro" id="IPR029044">
    <property type="entry name" value="Nucleotide-diphossugar_trans"/>
</dbReference>
<dbReference type="PANTHER" id="PTHR43685">
    <property type="entry name" value="GLYCOSYLTRANSFERASE"/>
    <property type="match status" value="1"/>
</dbReference>
<dbReference type="InterPro" id="IPR050834">
    <property type="entry name" value="Glycosyltransf_2"/>
</dbReference>
<keyword evidence="2 5" id="KW-0328">Glycosyltransferase</keyword>
<organism evidence="5 6">
    <name type="scientific">Brotocaccenecus cirricatena</name>
    <dbReference type="NCBI Taxonomy" id="3064195"/>
    <lineage>
        <taxon>Bacteria</taxon>
        <taxon>Bacillati</taxon>
        <taxon>Bacillota</taxon>
        <taxon>Clostridia</taxon>
        <taxon>Eubacteriales</taxon>
        <taxon>Oscillospiraceae</taxon>
        <taxon>Brotocaccenecus</taxon>
    </lineage>
</organism>